<comment type="caution">
    <text evidence="2">The sequence shown here is derived from an EMBL/GenBank/DDBJ whole genome shotgun (WGS) entry which is preliminary data.</text>
</comment>
<feature type="region of interest" description="Disordered" evidence="1">
    <location>
        <begin position="270"/>
        <end position="341"/>
    </location>
</feature>
<evidence type="ECO:0000256" key="1">
    <source>
        <dbReference type="SAM" id="MobiDB-lite"/>
    </source>
</evidence>
<dbReference type="GeneID" id="87817207"/>
<feature type="compositionally biased region" description="Low complexity" evidence="1">
    <location>
        <begin position="154"/>
        <end position="167"/>
    </location>
</feature>
<dbReference type="Proteomes" id="UP001302676">
    <property type="component" value="Unassembled WGS sequence"/>
</dbReference>
<reference evidence="2" key="2">
    <citation type="submission" date="2023-05" db="EMBL/GenBank/DDBJ databases">
        <authorList>
            <consortium name="Lawrence Berkeley National Laboratory"/>
            <person name="Steindorff A."/>
            <person name="Hensen N."/>
            <person name="Bonometti L."/>
            <person name="Westerberg I."/>
            <person name="Brannstrom I.O."/>
            <person name="Guillou S."/>
            <person name="Cros-Aarteil S."/>
            <person name="Calhoun S."/>
            <person name="Haridas S."/>
            <person name="Kuo A."/>
            <person name="Mondo S."/>
            <person name="Pangilinan J."/>
            <person name="Riley R."/>
            <person name="Labutti K."/>
            <person name="Andreopoulos B."/>
            <person name="Lipzen A."/>
            <person name="Chen C."/>
            <person name="Yanf M."/>
            <person name="Daum C."/>
            <person name="Ng V."/>
            <person name="Clum A."/>
            <person name="Ohm R."/>
            <person name="Martin F."/>
            <person name="Silar P."/>
            <person name="Natvig D."/>
            <person name="Lalanne C."/>
            <person name="Gautier V."/>
            <person name="Ament-Velasquez S.L."/>
            <person name="Kruys A."/>
            <person name="Hutchinson M.I."/>
            <person name="Powell A.J."/>
            <person name="Barry K."/>
            <person name="Miller A.N."/>
            <person name="Grigoriev I.V."/>
            <person name="Debuchy R."/>
            <person name="Gladieux P."/>
            <person name="Thoren M.H."/>
            <person name="Johannesson H."/>
        </authorList>
    </citation>
    <scope>NUCLEOTIDE SEQUENCE</scope>
    <source>
        <strain evidence="2">CBS 141.50</strain>
    </source>
</reference>
<feature type="compositionally biased region" description="Low complexity" evidence="1">
    <location>
        <begin position="270"/>
        <end position="289"/>
    </location>
</feature>
<feature type="compositionally biased region" description="Low complexity" evidence="1">
    <location>
        <begin position="197"/>
        <end position="228"/>
    </location>
</feature>
<protein>
    <submittedName>
        <fullName evidence="2">Uncharacterized protein</fullName>
    </submittedName>
</protein>
<keyword evidence="3" id="KW-1185">Reference proteome</keyword>
<gene>
    <name evidence="2" type="ORF">C8A04DRAFT_28299</name>
</gene>
<feature type="compositionally biased region" description="Polar residues" evidence="1">
    <location>
        <begin position="295"/>
        <end position="305"/>
    </location>
</feature>
<evidence type="ECO:0000313" key="3">
    <source>
        <dbReference type="Proteomes" id="UP001302676"/>
    </source>
</evidence>
<dbReference type="EMBL" id="MU853581">
    <property type="protein sequence ID" value="KAK4143956.1"/>
    <property type="molecule type" value="Genomic_DNA"/>
</dbReference>
<name>A0AAN6V5L2_9PEZI</name>
<accession>A0AAN6V5L2</accession>
<dbReference type="AlphaFoldDB" id="A0AAN6V5L2"/>
<feature type="compositionally biased region" description="Low complexity" evidence="1">
    <location>
        <begin position="85"/>
        <end position="103"/>
    </location>
</feature>
<feature type="compositionally biased region" description="Low complexity" evidence="1">
    <location>
        <begin position="313"/>
        <end position="332"/>
    </location>
</feature>
<feature type="region of interest" description="Disordered" evidence="1">
    <location>
        <begin position="72"/>
        <end position="113"/>
    </location>
</feature>
<feature type="compositionally biased region" description="Polar residues" evidence="1">
    <location>
        <begin position="373"/>
        <end position="385"/>
    </location>
</feature>
<proteinExistence type="predicted"/>
<dbReference type="RefSeq" id="XP_062637327.1">
    <property type="nucleotide sequence ID" value="XM_062780594.1"/>
</dbReference>
<organism evidence="2 3">
    <name type="scientific">Dichotomopilus funicola</name>
    <dbReference type="NCBI Taxonomy" id="1934379"/>
    <lineage>
        <taxon>Eukaryota</taxon>
        <taxon>Fungi</taxon>
        <taxon>Dikarya</taxon>
        <taxon>Ascomycota</taxon>
        <taxon>Pezizomycotina</taxon>
        <taxon>Sordariomycetes</taxon>
        <taxon>Sordariomycetidae</taxon>
        <taxon>Sordariales</taxon>
        <taxon>Chaetomiaceae</taxon>
        <taxon>Dichotomopilus</taxon>
    </lineage>
</organism>
<sequence length="416" mass="44362">MSGRDHRPYYTNRPTSWHGELSFTSPSGHRNYPLNPLITRASLRTIPTSYTSSISSYATVLTTSLSTRLGAGYQTGHSRSRSFEYTPSYTPSYTSSATSSYTPGCRPDYATTSTSKYTPSYRRNYATASTSSYTPSYSPSYTCTSESMPTTASISSSSTLFPSSNPTRRNSSGFGMTPVMSERDHTNRPAPWRGAFSSPYSSSRRTSTTGYLGSTSTYSSSPATSISRFGTVYRSGSSGSRPSDYTPSYTSTSSYTPSYFSSYSATSTSSYTPSYTSTSSYTPGPTFTSDPEVVSASTPTSTSLLNGPLFPGSASSISRSPLLSSSTSLRPSGHASDVSQSTLQRGRYSMVLGEAPMAGFVGGGSLNSGRLNVGSSGAGGQSTKPTRWVAPVAPANRSEPVVRSFFDRRSTDDRSR</sequence>
<evidence type="ECO:0000313" key="2">
    <source>
        <dbReference type="EMBL" id="KAK4143956.1"/>
    </source>
</evidence>
<feature type="region of interest" description="Disordered" evidence="1">
    <location>
        <begin position="154"/>
        <end position="254"/>
    </location>
</feature>
<feature type="compositionally biased region" description="Low complexity" evidence="1">
    <location>
        <begin position="242"/>
        <end position="254"/>
    </location>
</feature>
<feature type="region of interest" description="Disordered" evidence="1">
    <location>
        <begin position="373"/>
        <end position="394"/>
    </location>
</feature>
<reference evidence="2" key="1">
    <citation type="journal article" date="2023" name="Mol. Phylogenet. Evol.">
        <title>Genome-scale phylogeny and comparative genomics of the fungal order Sordariales.</title>
        <authorList>
            <person name="Hensen N."/>
            <person name="Bonometti L."/>
            <person name="Westerberg I."/>
            <person name="Brannstrom I.O."/>
            <person name="Guillou S."/>
            <person name="Cros-Aarteil S."/>
            <person name="Calhoun S."/>
            <person name="Haridas S."/>
            <person name="Kuo A."/>
            <person name="Mondo S."/>
            <person name="Pangilinan J."/>
            <person name="Riley R."/>
            <person name="LaButti K."/>
            <person name="Andreopoulos B."/>
            <person name="Lipzen A."/>
            <person name="Chen C."/>
            <person name="Yan M."/>
            <person name="Daum C."/>
            <person name="Ng V."/>
            <person name="Clum A."/>
            <person name="Steindorff A."/>
            <person name="Ohm R.A."/>
            <person name="Martin F."/>
            <person name="Silar P."/>
            <person name="Natvig D.O."/>
            <person name="Lalanne C."/>
            <person name="Gautier V."/>
            <person name="Ament-Velasquez S.L."/>
            <person name="Kruys A."/>
            <person name="Hutchinson M.I."/>
            <person name="Powell A.J."/>
            <person name="Barry K."/>
            <person name="Miller A.N."/>
            <person name="Grigoriev I.V."/>
            <person name="Debuchy R."/>
            <person name="Gladieux P."/>
            <person name="Hiltunen Thoren M."/>
            <person name="Johannesson H."/>
        </authorList>
    </citation>
    <scope>NUCLEOTIDE SEQUENCE</scope>
    <source>
        <strain evidence="2">CBS 141.50</strain>
    </source>
</reference>